<comment type="caution">
    <text evidence="2">The sequence shown here is derived from an EMBL/GenBank/DDBJ whole genome shotgun (WGS) entry which is preliminary data.</text>
</comment>
<dbReference type="PANTHER" id="PTHR42852">
    <property type="entry name" value="THIOL:DISULFIDE INTERCHANGE PROTEIN DSBE"/>
    <property type="match status" value="1"/>
</dbReference>
<reference evidence="2 3" key="1">
    <citation type="journal article" date="2016" name="Nat. Commun.">
        <title>Thousands of microbial genomes shed light on interconnected biogeochemical processes in an aquifer system.</title>
        <authorList>
            <person name="Anantharaman K."/>
            <person name="Brown C.T."/>
            <person name="Hug L.A."/>
            <person name="Sharon I."/>
            <person name="Castelle C.J."/>
            <person name="Probst A.J."/>
            <person name="Thomas B.C."/>
            <person name="Singh A."/>
            <person name="Wilkins M.J."/>
            <person name="Karaoz U."/>
            <person name="Brodie E.L."/>
            <person name="Williams K.H."/>
            <person name="Hubbard S.S."/>
            <person name="Banfield J.F."/>
        </authorList>
    </citation>
    <scope>NUCLEOTIDE SEQUENCE [LARGE SCALE GENOMIC DNA]</scope>
</reference>
<gene>
    <name evidence="2" type="ORF">A3C07_05005</name>
</gene>
<dbReference type="Pfam" id="PF00578">
    <property type="entry name" value="AhpC-TSA"/>
    <property type="match status" value="1"/>
</dbReference>
<dbReference type="Proteomes" id="UP000179023">
    <property type="component" value="Unassembled WGS sequence"/>
</dbReference>
<sequence>MKRSAFWIFVIVFLLVSGNAFAMGGPILTMQNQLIGKAAPDFTLKTLAGQEISLNEFRDGKSAIIFFWATWCPHCREALAEINKNIADFEKKEIKLVLVDVGETAKEVRVHFTKHAIELNVFIDAESKVSDSYDIIGVPTFFFVNASGIVTGMEYHLPENYEEILAKP</sequence>
<protein>
    <recommendedName>
        <fullName evidence="1">Thioredoxin domain-containing protein</fullName>
    </recommendedName>
</protein>
<name>A0A1G2KI21_9BACT</name>
<dbReference type="InterPro" id="IPR036249">
    <property type="entry name" value="Thioredoxin-like_sf"/>
</dbReference>
<dbReference type="PROSITE" id="PS51352">
    <property type="entry name" value="THIOREDOXIN_2"/>
    <property type="match status" value="1"/>
</dbReference>
<proteinExistence type="predicted"/>
<accession>A0A1G2KI21</accession>
<dbReference type="Gene3D" id="3.40.30.10">
    <property type="entry name" value="Glutaredoxin"/>
    <property type="match status" value="1"/>
</dbReference>
<dbReference type="GO" id="GO:0016209">
    <property type="term" value="F:antioxidant activity"/>
    <property type="evidence" value="ECO:0007669"/>
    <property type="project" value="InterPro"/>
</dbReference>
<evidence type="ECO:0000313" key="3">
    <source>
        <dbReference type="Proteomes" id="UP000179023"/>
    </source>
</evidence>
<dbReference type="STRING" id="1802270.A3C07_05005"/>
<dbReference type="InterPro" id="IPR000866">
    <property type="entry name" value="AhpC/TSA"/>
</dbReference>
<dbReference type="AlphaFoldDB" id="A0A1G2KI21"/>
<evidence type="ECO:0000259" key="1">
    <source>
        <dbReference type="PROSITE" id="PS51352"/>
    </source>
</evidence>
<dbReference type="InterPro" id="IPR013766">
    <property type="entry name" value="Thioredoxin_domain"/>
</dbReference>
<dbReference type="InterPro" id="IPR050553">
    <property type="entry name" value="Thioredoxin_ResA/DsbE_sf"/>
</dbReference>
<dbReference type="CDD" id="cd02966">
    <property type="entry name" value="TlpA_like_family"/>
    <property type="match status" value="1"/>
</dbReference>
<feature type="domain" description="Thioredoxin" evidence="1">
    <location>
        <begin position="33"/>
        <end position="168"/>
    </location>
</feature>
<organism evidence="2 3">
    <name type="scientific">Candidatus Sungbacteria bacterium RIFCSPHIGHO2_02_FULL_47_11</name>
    <dbReference type="NCBI Taxonomy" id="1802270"/>
    <lineage>
        <taxon>Bacteria</taxon>
        <taxon>Candidatus Sungiibacteriota</taxon>
    </lineage>
</organism>
<dbReference type="EMBL" id="MHQI01000072">
    <property type="protein sequence ID" value="OGZ98151.1"/>
    <property type="molecule type" value="Genomic_DNA"/>
</dbReference>
<dbReference type="GO" id="GO:0016491">
    <property type="term" value="F:oxidoreductase activity"/>
    <property type="evidence" value="ECO:0007669"/>
    <property type="project" value="InterPro"/>
</dbReference>
<dbReference type="PANTHER" id="PTHR42852:SF13">
    <property type="entry name" value="PROTEIN DIPZ"/>
    <property type="match status" value="1"/>
</dbReference>
<dbReference type="SUPFAM" id="SSF52833">
    <property type="entry name" value="Thioredoxin-like"/>
    <property type="match status" value="1"/>
</dbReference>
<evidence type="ECO:0000313" key="2">
    <source>
        <dbReference type="EMBL" id="OGZ98151.1"/>
    </source>
</evidence>